<dbReference type="WBParaSite" id="NBR_0001114801-mRNA-1">
    <property type="protein sequence ID" value="NBR_0001114801-mRNA-1"/>
    <property type="gene ID" value="NBR_0001114801"/>
</dbReference>
<proteinExistence type="predicted"/>
<feature type="region of interest" description="Disordered" evidence="1">
    <location>
        <begin position="1"/>
        <end position="168"/>
    </location>
</feature>
<dbReference type="PRINTS" id="PR01217">
    <property type="entry name" value="PRICHEXTENSN"/>
</dbReference>
<gene>
    <name evidence="2" type="ORF">NBR_LOCUS11149</name>
</gene>
<name>A0A0N4Y5A0_NIPBR</name>
<accession>A0A0N4Y5A0</accession>
<sequence>MLDVDLKSPENEAAEKKQLKKKLEGAKGQPEVLSVPLGAPPTYAESKKAAPAAPSPTVSATQDSTATTNTTTAGAAVPAQPPPLTQLKTTTKQPIPPRPTIPPRKSAPAFPVPAKPPTKYVRTPKRTGSNSMSMSQSAGWPQPAPVPRNPNQPGSADSSAAPGTITIY</sequence>
<evidence type="ECO:0000313" key="4">
    <source>
        <dbReference type="WBParaSite" id="NBR_0001114801-mRNA-1"/>
    </source>
</evidence>
<reference evidence="2 3" key="2">
    <citation type="submission" date="2018-11" db="EMBL/GenBank/DDBJ databases">
        <authorList>
            <consortium name="Pathogen Informatics"/>
        </authorList>
    </citation>
    <scope>NUCLEOTIDE SEQUENCE [LARGE SCALE GENOMIC DNA]</scope>
</reference>
<feature type="compositionally biased region" description="Basic and acidic residues" evidence="1">
    <location>
        <begin position="1"/>
        <end position="25"/>
    </location>
</feature>
<feature type="compositionally biased region" description="Polar residues" evidence="1">
    <location>
        <begin position="126"/>
        <end position="139"/>
    </location>
</feature>
<dbReference type="Proteomes" id="UP000271162">
    <property type="component" value="Unassembled WGS sequence"/>
</dbReference>
<evidence type="ECO:0000313" key="2">
    <source>
        <dbReference type="EMBL" id="VDL74738.1"/>
    </source>
</evidence>
<reference evidence="4" key="1">
    <citation type="submission" date="2017-02" db="UniProtKB">
        <authorList>
            <consortium name="WormBaseParasite"/>
        </authorList>
    </citation>
    <scope>IDENTIFICATION</scope>
</reference>
<dbReference type="AlphaFoldDB" id="A0A0N4Y5A0"/>
<keyword evidence="3" id="KW-1185">Reference proteome</keyword>
<feature type="compositionally biased region" description="Low complexity" evidence="1">
    <location>
        <begin position="49"/>
        <end position="78"/>
    </location>
</feature>
<evidence type="ECO:0000256" key="1">
    <source>
        <dbReference type="SAM" id="MobiDB-lite"/>
    </source>
</evidence>
<evidence type="ECO:0000313" key="3">
    <source>
        <dbReference type="Proteomes" id="UP000271162"/>
    </source>
</evidence>
<dbReference type="EMBL" id="UYSL01020466">
    <property type="protein sequence ID" value="VDL74738.1"/>
    <property type="molecule type" value="Genomic_DNA"/>
</dbReference>
<organism evidence="4">
    <name type="scientific">Nippostrongylus brasiliensis</name>
    <name type="common">Rat hookworm</name>
    <dbReference type="NCBI Taxonomy" id="27835"/>
    <lineage>
        <taxon>Eukaryota</taxon>
        <taxon>Metazoa</taxon>
        <taxon>Ecdysozoa</taxon>
        <taxon>Nematoda</taxon>
        <taxon>Chromadorea</taxon>
        <taxon>Rhabditida</taxon>
        <taxon>Rhabditina</taxon>
        <taxon>Rhabditomorpha</taxon>
        <taxon>Strongyloidea</taxon>
        <taxon>Heligmosomidae</taxon>
        <taxon>Nippostrongylus</taxon>
    </lineage>
</organism>
<protein>
    <submittedName>
        <fullName evidence="4">Extensin-like</fullName>
    </submittedName>
</protein>